<evidence type="ECO:0000313" key="3">
    <source>
        <dbReference type="Proteomes" id="UP000245469"/>
    </source>
</evidence>
<gene>
    <name evidence="2" type="ORF">BXY45_12029</name>
</gene>
<keyword evidence="3" id="KW-1185">Reference proteome</keyword>
<evidence type="ECO:0000313" key="2">
    <source>
        <dbReference type="EMBL" id="PWJ51751.1"/>
    </source>
</evidence>
<reference evidence="2 3" key="1">
    <citation type="submission" date="2018-03" db="EMBL/GenBank/DDBJ databases">
        <title>Genomic Encyclopedia of Archaeal and Bacterial Type Strains, Phase II (KMG-II): from individual species to whole genera.</title>
        <authorList>
            <person name="Goeker M."/>
        </authorList>
    </citation>
    <scope>NUCLEOTIDE SEQUENCE [LARGE SCALE GENOMIC DNA]</scope>
    <source>
        <strain evidence="2 3">DSM 44889</strain>
    </source>
</reference>
<comment type="caution">
    <text evidence="2">The sequence shown here is derived from an EMBL/GenBank/DDBJ whole genome shotgun (WGS) entry which is preliminary data.</text>
</comment>
<dbReference type="Pfam" id="PF10724">
    <property type="entry name" value="DUF2516"/>
    <property type="match status" value="1"/>
</dbReference>
<feature type="transmembrane region" description="Helical" evidence="1">
    <location>
        <begin position="71"/>
        <end position="90"/>
    </location>
</feature>
<name>A0A316A1M7_9ACTN</name>
<dbReference type="OrthoDB" id="5191769at2"/>
<feature type="transmembrane region" description="Helical" evidence="1">
    <location>
        <begin position="47"/>
        <end position="65"/>
    </location>
</feature>
<dbReference type="InterPro" id="IPR019662">
    <property type="entry name" value="DUF2516"/>
</dbReference>
<keyword evidence="1" id="KW-0472">Membrane</keyword>
<keyword evidence="1" id="KW-1133">Transmembrane helix</keyword>
<proteinExistence type="predicted"/>
<accession>A0A316A1M7</accession>
<dbReference type="RefSeq" id="WP_109775357.1">
    <property type="nucleotide sequence ID" value="NZ_QGDQ01000020.1"/>
</dbReference>
<dbReference type="EMBL" id="QGDQ01000020">
    <property type="protein sequence ID" value="PWJ51751.1"/>
    <property type="molecule type" value="Genomic_DNA"/>
</dbReference>
<dbReference type="AlphaFoldDB" id="A0A316A1M7"/>
<protein>
    <submittedName>
        <fullName evidence="2">Uncharacterized protein DUF2516</fullName>
    </submittedName>
</protein>
<keyword evidence="1" id="KW-0812">Transmembrane</keyword>
<feature type="transmembrane region" description="Helical" evidence="1">
    <location>
        <begin position="6"/>
        <end position="27"/>
    </location>
</feature>
<organism evidence="2 3">
    <name type="scientific">Quadrisphaera granulorum</name>
    <dbReference type="NCBI Taxonomy" id="317664"/>
    <lineage>
        <taxon>Bacteria</taxon>
        <taxon>Bacillati</taxon>
        <taxon>Actinomycetota</taxon>
        <taxon>Actinomycetes</taxon>
        <taxon>Kineosporiales</taxon>
        <taxon>Kineosporiaceae</taxon>
        <taxon>Quadrisphaera</taxon>
    </lineage>
</organism>
<evidence type="ECO:0000256" key="1">
    <source>
        <dbReference type="SAM" id="Phobius"/>
    </source>
</evidence>
<dbReference type="Proteomes" id="UP000245469">
    <property type="component" value="Unassembled WGS sequence"/>
</dbReference>
<sequence length="108" mass="11128">MNLIGIGQGFVLTVLGVAALGLEVWALIEAARFRKDAYTAAGKQTKVLWVALTAAAAALGFVLVFNPLNFLSVIAVAIAAIFLTSVRPALRSVQGPGGRTSGGPYGGW</sequence>